<organism evidence="2 3">
    <name type="scientific">Streptobacillus felis</name>
    <dbReference type="NCBI Taxonomy" id="1384509"/>
    <lineage>
        <taxon>Bacteria</taxon>
        <taxon>Fusobacteriati</taxon>
        <taxon>Fusobacteriota</taxon>
        <taxon>Fusobacteriia</taxon>
        <taxon>Fusobacteriales</taxon>
        <taxon>Leptotrichiaceae</taxon>
        <taxon>Streptobacillus</taxon>
    </lineage>
</organism>
<accession>A0A7Z0PFW9</accession>
<dbReference type="EMBL" id="JABMKT010000066">
    <property type="protein sequence ID" value="NYV28479.1"/>
    <property type="molecule type" value="Genomic_DNA"/>
</dbReference>
<evidence type="ECO:0000313" key="3">
    <source>
        <dbReference type="Proteomes" id="UP000526184"/>
    </source>
</evidence>
<evidence type="ECO:0000256" key="1">
    <source>
        <dbReference type="SAM" id="Coils"/>
    </source>
</evidence>
<dbReference type="Gene3D" id="3.30.1300.30">
    <property type="entry name" value="GSPII I/J protein-like"/>
    <property type="match status" value="1"/>
</dbReference>
<reference evidence="2 3" key="1">
    <citation type="submission" date="2020-05" db="EMBL/GenBank/DDBJ databases">
        <title>Streptobacillus felis strain LHL191014123.</title>
        <authorList>
            <person name="Fawzy A."/>
            <person name="Rau J."/>
            <person name="Risse K."/>
            <person name="Schauerte N."/>
            <person name="Geiger C."/>
            <person name="Blom J."/>
            <person name="Imirzalioglu C."/>
            <person name="Falgenhauer J."/>
            <person name="Bach A."/>
            <person name="Herden C."/>
            <person name="Eisenberg T."/>
        </authorList>
    </citation>
    <scope>NUCLEOTIDE SEQUENCE [LARGE SCALE GENOMIC DNA]</scope>
    <source>
        <strain evidence="2 3">LHL191014123</strain>
    </source>
</reference>
<keyword evidence="1" id="KW-0175">Coiled coil</keyword>
<protein>
    <recommendedName>
        <fullName evidence="4">Trimeric autotransporter adhesin YadA-like C-terminal membrane anchor domain-containing protein</fullName>
    </recommendedName>
</protein>
<evidence type="ECO:0008006" key="4">
    <source>
        <dbReference type="Google" id="ProtNLM"/>
    </source>
</evidence>
<dbReference type="AlphaFoldDB" id="A0A7Z0PFW9"/>
<proteinExistence type="predicted"/>
<dbReference type="InterPro" id="IPR045584">
    <property type="entry name" value="Pilin-like"/>
</dbReference>
<keyword evidence="3" id="KW-1185">Reference proteome</keyword>
<feature type="coiled-coil region" evidence="1">
    <location>
        <begin position="316"/>
        <end position="346"/>
    </location>
</feature>
<feature type="non-terminal residue" evidence="2">
    <location>
        <position position="1"/>
    </location>
</feature>
<comment type="caution">
    <text evidence="2">The sequence shown here is derived from an EMBL/GenBank/DDBJ whole genome shotgun (WGS) entry which is preliminary data.</text>
</comment>
<gene>
    <name evidence="2" type="ORF">HP397_06660</name>
</gene>
<sequence length="348" mass="37553">NENALRTKAEQSELEKTNAKVTALENDKLSKTEASNTYATKDELTTVDNKVATKADQSALDSTDAKVTALENDKLSKTEAATTYVTKAQLDALQPAQIGNRIEENKAAIATKLNVNLDNMTELSDVAKTKFISKLSENASLTAPTKAFITDEFLKNNAVDLIKTNIISDTLSITESNKKVKIELNSDIKTRLDEIGTGVISANETKTVSGSTVHNYVEQKMAESQVVASGIANAVAMASLPVNFADGVHSHGLAASYGNYGSNHAFAFGLSGQGLGITYKLAASVNTQAKFSIGAGLGYMFYKQPEVSTTSNDTNYMKLEQENASLRNELNELKAQIMKMQEMIEKLK</sequence>
<evidence type="ECO:0000313" key="2">
    <source>
        <dbReference type="EMBL" id="NYV28479.1"/>
    </source>
</evidence>
<dbReference type="SUPFAM" id="SSF54523">
    <property type="entry name" value="Pili subunits"/>
    <property type="match status" value="1"/>
</dbReference>
<name>A0A7Z0PFW9_9FUSO</name>
<dbReference type="Proteomes" id="UP000526184">
    <property type="component" value="Unassembled WGS sequence"/>
</dbReference>